<feature type="domain" description="VPS10" evidence="7">
    <location>
        <begin position="51"/>
        <end position="688"/>
    </location>
</feature>
<dbReference type="Pfam" id="PF15902">
    <property type="entry name" value="Sortilin-Vps10"/>
    <property type="match status" value="3"/>
</dbReference>
<feature type="chain" id="PRO_5040334625" description="VPS10 domain-containing protein" evidence="6">
    <location>
        <begin position="30"/>
        <end position="2134"/>
    </location>
</feature>
<dbReference type="InterPro" id="IPR031777">
    <property type="entry name" value="Sortilin_C"/>
</dbReference>
<dbReference type="Gene3D" id="2.130.10.10">
    <property type="entry name" value="YVTN repeat-like/Quinoprotein amine dehydrogenase"/>
    <property type="match status" value="4"/>
</dbReference>
<evidence type="ECO:0000256" key="1">
    <source>
        <dbReference type="ARBA" id="ARBA00004370"/>
    </source>
</evidence>
<comment type="caution">
    <text evidence="8">The sequence shown here is derived from an EMBL/GenBank/DDBJ whole genome shotgun (WGS) entry which is preliminary data.</text>
</comment>
<comment type="subcellular location">
    <subcellularLocation>
        <location evidence="1">Membrane</location>
    </subcellularLocation>
</comment>
<dbReference type="InterPro" id="IPR015943">
    <property type="entry name" value="WD40/YVTN_repeat-like_dom_sf"/>
</dbReference>
<gene>
    <name evidence="8" type="ORF">G6F64_001905</name>
</gene>
<sequence length="2134" mass="240239">MKNTWQTSRGLSLLYIFLISLLSLKHALAQTVTRNGIDRLPSKLFYFKDSEVILWFDANSHILYRSENQGKEWYQVNGVGNNIEYLYEHPYDNNRAYVLSSGKTHWKTTDKGKTWQEFHTRSESGASSSHLSFHAERSGYILFNGISCKLGSWTGVDCQNTIYYTYDNFETTHPLRSHVTSCIWSLSSSEFRNAPTNDIMCIESASGQTGLLNSNDLQLIRSDNFFHTHKVVDFGLGKPMLGVVAVSAVGRFIVAAVNPTDKQDMLLYVTMDGQTWHEAIFPEGAALQEKSFTLIESSNPALMVDVLAGDAHAQFGSLYKSNSNGTFFVKSLEDTNRNSMGYIDVERIPGVEGVLIANQIMNPRQVESQMVEKVVQTRISFDDGGSWKPMTNVKGLECHDSECALHLHSVTSNHNFGQVASSQTAVGVLMGVGSYGSSLLNYDECDTFLSIDGGISWQRAREGAHMYEFGDMGTLIVAVDDEKETDHVWWSKDRGTNWEKLSLGMTVRARALTTDPESTSRKFLLIAGSVRSSDQKNAQIFQLDFSNIFSRQCQLDRNNDANSDFEKWYARDLTEGADCLMGHEQIFYRRKVDRDCYVGREFQDPEVEVKNCPCTRADYECDYNFARDKNGDCVRIGPDRIFANQCTSKDDYYAASSGYRLISGNTCIPPSQGRLDYPVDRKCSENIAGIVPSPEDQNIAEGEKEISRYQITFNSEIEQFLYFRDSEAILVRLQVGELWRSGNQGVDWTRVLENEGIIHNVILHEFDNNRAYAILQDGIYFTEDQGQTWHPIKVPAPPSERVPQTLDFHPVQKDWLLFIGKSNEPVPHNEAYISRNHGRDWTALDLYVEKCIFGRDANFKIDEDVIFCSAYNKNDVDAGLRLVRTRYLAETTDVYFENLVEFFVVEDFMAVASSHKGELALYVSIDGTEFSEAKFPPDEYVNRMTFTVLQSTTHSILLNVFKTLGYGRSSGALYKSNENGTFYHLSLDNTNVDGVGYVDFEKFQNLDGIILANQVWNADELVSNPDKLKKVRTMISWDDGGSWQPLAPPTNIDCDTKECTLNLHSRTDIHGMGAIFSSSGAPGLAMGVGNVGPALTEYTESDTFLTRDGGHNWIKIRDGEHFYEFGDQGSLLVLVTDEKPTNELLYSWDQGSSWHSYQFADDPIRVKTLTTDPKSSTLKFVILGHSRLGERSPVMVTVDFTHTNQPQCVMQENNEEKSDFERWTPKDDENDDACLLGKKTAYWRRKKDRVCKVNAQFHEPQTILENCECRDIDYECDFGFWRDEGGNCVSIGPHPDRPPTCQPGSKFKGRSGYKKISKSSCTGGIDLKGDIEWDCGEKGSIISSTFAFTDRVVDYIYFSDTDRVIVRTMDGKVWRSDNDGYSWRELFEGHRIISMYQNPHFDQRTYFITEGTTHFMTTDKGANYVEMKVPVGPLLNLQGTIMNFHNDDPDYLIYVGEKNCQGGFGSSCHSEAYYSHDNGRTWTSLGTYVRNCIWGREGSIKDTHRNSIFCEQYREQSGNQMALFGSSLQFISSQDYFHNKKVVLENIVGVTVFGKYMVVAASKNGGTNLQLLVSLDGNTFATARFPADFDLSTEAFTIMESINSLWIHVTTNARKGSEYGTIFNSNSNGTYYVDSLKNANRNEMGIVDFEKMQGIEGIAIANVVTNPNQANRGDHKVLSTQMTADAGGHWHPIQAPKRDSNGNSYSCPRDACFLNLHCYSERQNSRDLFSLSSAVGLMVGVGNVGDRLSNYRDGDMFLTRDAGKTWTEIAKGAHLWEFADQGSLLILADNEQPTNSIKYTMTEGLSWNTFEFTTKSDRVIIEDIITQPDGTSQKYVLFGLKGGKTVAIHIDFSPLRPNQCVLDLDNPNNDDFELWSPEDTRGEKCLFGRETAYFRRIRDHDCYVDTKLIQEKVIRNCTCAEEDFECDYNYVRDSNGKCVLVPGLSPLVPKCDGTIDHYYTPSGYRKIAASTCEGGDELDKLGEKVMCPNARRSSGSGGGWVAFLLLPLFGAGIIFAVLYYRKRGSFGRIRLQDGTHQLRYNILSSPLITKMAAAAFVIPVAIIGILSRIPIPRSLSDITGMFSNIHLPSFLSGRRGAGYSALGQDEQTDVLLQDYDGSEEHLIDDDELDDADEF</sequence>
<feature type="transmembrane region" description="Helical" evidence="5">
    <location>
        <begin position="2047"/>
        <end position="2066"/>
    </location>
</feature>
<organism evidence="8 9">
    <name type="scientific">Rhizopus oryzae</name>
    <name type="common">Mucormycosis agent</name>
    <name type="synonym">Rhizopus arrhizus var. delemar</name>
    <dbReference type="NCBI Taxonomy" id="64495"/>
    <lineage>
        <taxon>Eukaryota</taxon>
        <taxon>Fungi</taxon>
        <taxon>Fungi incertae sedis</taxon>
        <taxon>Mucoromycota</taxon>
        <taxon>Mucoromycotina</taxon>
        <taxon>Mucoromycetes</taxon>
        <taxon>Mucorales</taxon>
        <taxon>Mucorineae</taxon>
        <taxon>Rhizopodaceae</taxon>
        <taxon>Rhizopus</taxon>
    </lineage>
</organism>
<keyword evidence="2" id="KW-0677">Repeat</keyword>
<name>A0A9P6XHI5_RHIOR</name>
<dbReference type="EMBL" id="JAANQT010000156">
    <property type="protein sequence ID" value="KAG1313865.1"/>
    <property type="molecule type" value="Genomic_DNA"/>
</dbReference>
<protein>
    <recommendedName>
        <fullName evidence="7">VPS10 domain-containing protein</fullName>
    </recommendedName>
</protein>
<evidence type="ECO:0000256" key="5">
    <source>
        <dbReference type="SAM" id="Phobius"/>
    </source>
</evidence>
<keyword evidence="3 5" id="KW-0472">Membrane</keyword>
<feature type="signal peptide" evidence="6">
    <location>
        <begin position="1"/>
        <end position="29"/>
    </location>
</feature>
<dbReference type="PANTHER" id="PTHR12106">
    <property type="entry name" value="SORTILIN RELATED"/>
    <property type="match status" value="1"/>
</dbReference>
<dbReference type="Gene3D" id="3.30.60.270">
    <property type="match status" value="3"/>
</dbReference>
<evidence type="ECO:0000259" key="7">
    <source>
        <dbReference type="SMART" id="SM00602"/>
    </source>
</evidence>
<feature type="domain" description="VPS10" evidence="7">
    <location>
        <begin position="1362"/>
        <end position="1992"/>
    </location>
</feature>
<keyword evidence="9" id="KW-1185">Reference proteome</keyword>
<feature type="transmembrane region" description="Helical" evidence="5">
    <location>
        <begin position="1997"/>
        <end position="2020"/>
    </location>
</feature>
<dbReference type="GO" id="GO:0016020">
    <property type="term" value="C:membrane"/>
    <property type="evidence" value="ECO:0007669"/>
    <property type="project" value="UniProtKB-SubCell"/>
</dbReference>
<dbReference type="InterPro" id="IPR031778">
    <property type="entry name" value="Sortilin_N"/>
</dbReference>
<evidence type="ECO:0000256" key="4">
    <source>
        <dbReference type="ARBA" id="ARBA00023180"/>
    </source>
</evidence>
<evidence type="ECO:0000256" key="6">
    <source>
        <dbReference type="SAM" id="SignalP"/>
    </source>
</evidence>
<proteinExistence type="predicted"/>
<accession>A0A9P6XHI5</accession>
<dbReference type="PANTHER" id="PTHR12106:SF27">
    <property type="entry name" value="SORTILIN-RELATED RECEPTOR"/>
    <property type="match status" value="1"/>
</dbReference>
<keyword evidence="5" id="KW-0812">Transmembrane</keyword>
<dbReference type="FunFam" id="3.30.60.270:FF:000005">
    <property type="entry name" value="Sortilin"/>
    <property type="match status" value="1"/>
</dbReference>
<dbReference type="GO" id="GO:0006896">
    <property type="term" value="P:Golgi to vacuole transport"/>
    <property type="evidence" value="ECO:0007669"/>
    <property type="project" value="TreeGrafter"/>
</dbReference>
<dbReference type="Proteomes" id="UP000716291">
    <property type="component" value="Unassembled WGS sequence"/>
</dbReference>
<keyword evidence="5" id="KW-1133">Transmembrane helix</keyword>
<dbReference type="SMART" id="SM00602">
    <property type="entry name" value="VPS10"/>
    <property type="match status" value="3"/>
</dbReference>
<evidence type="ECO:0000313" key="8">
    <source>
        <dbReference type="EMBL" id="KAG1313865.1"/>
    </source>
</evidence>
<keyword evidence="4" id="KW-0325">Glycoprotein</keyword>
<dbReference type="GO" id="GO:0006623">
    <property type="term" value="P:protein targeting to vacuole"/>
    <property type="evidence" value="ECO:0007669"/>
    <property type="project" value="TreeGrafter"/>
</dbReference>
<evidence type="ECO:0000256" key="2">
    <source>
        <dbReference type="ARBA" id="ARBA00022737"/>
    </source>
</evidence>
<dbReference type="Pfam" id="PF15901">
    <property type="entry name" value="Sortilin_C"/>
    <property type="match status" value="3"/>
</dbReference>
<dbReference type="InterPro" id="IPR006581">
    <property type="entry name" value="VPS10"/>
</dbReference>
<dbReference type="GO" id="GO:0006895">
    <property type="term" value="P:Golgi to endosome transport"/>
    <property type="evidence" value="ECO:0007669"/>
    <property type="project" value="TreeGrafter"/>
</dbReference>
<dbReference type="InterPro" id="IPR050310">
    <property type="entry name" value="VPS10-sortilin"/>
</dbReference>
<dbReference type="Gene3D" id="2.10.70.80">
    <property type="match status" value="3"/>
</dbReference>
<keyword evidence="6" id="KW-0732">Signal</keyword>
<dbReference type="GO" id="GO:0005829">
    <property type="term" value="C:cytosol"/>
    <property type="evidence" value="ECO:0007669"/>
    <property type="project" value="GOC"/>
</dbReference>
<dbReference type="GO" id="GO:0005794">
    <property type="term" value="C:Golgi apparatus"/>
    <property type="evidence" value="ECO:0007669"/>
    <property type="project" value="TreeGrafter"/>
</dbReference>
<evidence type="ECO:0000256" key="3">
    <source>
        <dbReference type="ARBA" id="ARBA00023136"/>
    </source>
</evidence>
<reference evidence="8" key="1">
    <citation type="journal article" date="2020" name="Microb. Genom.">
        <title>Genetic diversity of clinical and environmental Mucorales isolates obtained from an investigation of mucormycosis cases among solid organ transplant recipients.</title>
        <authorList>
            <person name="Nguyen M.H."/>
            <person name="Kaul D."/>
            <person name="Muto C."/>
            <person name="Cheng S.J."/>
            <person name="Richter R.A."/>
            <person name="Bruno V.M."/>
            <person name="Liu G."/>
            <person name="Beyhan S."/>
            <person name="Sundermann A.J."/>
            <person name="Mounaud S."/>
            <person name="Pasculle A.W."/>
            <person name="Nierman W.C."/>
            <person name="Driscoll E."/>
            <person name="Cumbie R."/>
            <person name="Clancy C.J."/>
            <person name="Dupont C.L."/>
        </authorList>
    </citation>
    <scope>NUCLEOTIDE SEQUENCE</scope>
    <source>
        <strain evidence="8">GL11</strain>
    </source>
</reference>
<feature type="domain" description="VPS10" evidence="7">
    <location>
        <begin position="727"/>
        <end position="1340"/>
    </location>
</feature>
<evidence type="ECO:0000313" key="9">
    <source>
        <dbReference type="Proteomes" id="UP000716291"/>
    </source>
</evidence>
<dbReference type="SUPFAM" id="SSF110296">
    <property type="entry name" value="Oligoxyloglucan reducing end-specific cellobiohydrolase"/>
    <property type="match status" value="3"/>
</dbReference>